<dbReference type="Pfam" id="PF05833">
    <property type="entry name" value="NFACT_N"/>
    <property type="match status" value="1"/>
</dbReference>
<dbReference type="STRING" id="1776334.APZ16_00290"/>
<dbReference type="AlphaFoldDB" id="A0A147JSV6"/>
<dbReference type="InterPro" id="IPR008532">
    <property type="entry name" value="NFACT_RNA-bd"/>
</dbReference>
<sequence>PYLYPPASGADPLQLDANGLREKLDGAPDIVRGLAVKLGLGGPLAEEICARSGINKGLKPGEASAKDLENILASIKELFSQKVSPCIVFTEGKPVDVVPFDFKVHLGKEVKRFESFNEALDEYFSTVAVMAESERKRREYEQRLERLRRRQLEQQLQFGEFYRKSSEAKRKADMIAIHHAQIDEILTALNQLRKEKGSQGASEAFQRAREAGESWTLPVKEVDFEKGRVVIELAGQTMELELRATAYENATRYYQEYKELAEKVAGARKALEQTEQEMELMQAAKPEVKVSPPPKRRKPKWFERHRWFVSSDGFLVIGGRDASGNAEIVEKHMEPSDRYLHAEIIGAPHVVIKSAGREIPETTLIEAAEFAAMHSRAWREGLGSLDVYWALPEQVSRKAPSGTYLPKGSYIIHGKKNLLKVPVRAAVGVMNIDGDQVVVCGPKSAVEKHSKVVVEIYPGSRKKSELAREIQVKFRTEGIEVPVEEIERVLPPGRGEIR</sequence>
<reference evidence="3 4" key="1">
    <citation type="journal article" date="2016" name="Nat. Microbiol.">
        <title>Genomic inference of the metabolism of cosmopolitan subsurface Archaea, Hadesarchaea.</title>
        <authorList>
            <person name="Baker B.J."/>
            <person name="Saw J.H."/>
            <person name="Lind A.E."/>
            <person name="Lazar C.S."/>
            <person name="Hinrichs K.-U."/>
            <person name="Teske A.P."/>
            <person name="Ettema T.J."/>
        </authorList>
    </citation>
    <scope>NUCLEOTIDE SEQUENCE [LARGE SCALE GENOMIC DNA]</scope>
</reference>
<organism evidence="3 4">
    <name type="scientific">Hadarchaeum yellowstonense</name>
    <dbReference type="NCBI Taxonomy" id="1776334"/>
    <lineage>
        <taxon>Archaea</taxon>
        <taxon>Methanobacteriati</taxon>
        <taxon>Candidatus Hadarchaeota</taxon>
        <taxon>Candidatus Hadarchaeia</taxon>
        <taxon>Candidatus Hadarchaeales</taxon>
        <taxon>Candidatus Hadarchaeaceae</taxon>
        <taxon>Candidatus Hadarchaeum</taxon>
    </lineage>
</organism>
<proteinExistence type="predicted"/>
<feature type="domain" description="NFACT RNA-binding" evidence="2">
    <location>
        <begin position="306"/>
        <end position="414"/>
    </location>
</feature>
<dbReference type="Pfam" id="PF05670">
    <property type="entry name" value="NFACT-R_1"/>
    <property type="match status" value="1"/>
</dbReference>
<evidence type="ECO:0000259" key="2">
    <source>
        <dbReference type="Pfam" id="PF05670"/>
    </source>
</evidence>
<dbReference type="EMBL" id="LQMQ01000062">
    <property type="protein sequence ID" value="KUO39520.1"/>
    <property type="molecule type" value="Genomic_DNA"/>
</dbReference>
<feature type="non-terminal residue" evidence="3">
    <location>
        <position position="1"/>
    </location>
</feature>
<gene>
    <name evidence="3" type="ORF">APZ16_00290</name>
</gene>
<name>A0A147JSV6_HADYE</name>
<dbReference type="Proteomes" id="UP000074294">
    <property type="component" value="Unassembled WGS sequence"/>
</dbReference>
<dbReference type="GO" id="GO:0072344">
    <property type="term" value="P:rescue of stalled ribosome"/>
    <property type="evidence" value="ECO:0007669"/>
    <property type="project" value="TreeGrafter"/>
</dbReference>
<accession>A0A147JSV6</accession>
<feature type="coiled-coil region" evidence="1">
    <location>
        <begin position="130"/>
        <end position="157"/>
    </location>
</feature>
<dbReference type="GO" id="GO:0000049">
    <property type="term" value="F:tRNA binding"/>
    <property type="evidence" value="ECO:0007669"/>
    <property type="project" value="TreeGrafter"/>
</dbReference>
<comment type="caution">
    <text evidence="3">The sequence shown here is derived from an EMBL/GenBank/DDBJ whole genome shotgun (WGS) entry which is preliminary data.</text>
</comment>
<dbReference type="PANTHER" id="PTHR15239">
    <property type="entry name" value="NUCLEAR EXPORT MEDIATOR FACTOR NEMF"/>
    <property type="match status" value="1"/>
</dbReference>
<dbReference type="NCBIfam" id="NF041120">
    <property type="entry name" value="RqcH_arch"/>
    <property type="match status" value="1"/>
</dbReference>
<dbReference type="GO" id="GO:0043023">
    <property type="term" value="F:ribosomal large subunit binding"/>
    <property type="evidence" value="ECO:0007669"/>
    <property type="project" value="TreeGrafter"/>
</dbReference>
<dbReference type="GO" id="GO:1990112">
    <property type="term" value="C:RQC complex"/>
    <property type="evidence" value="ECO:0007669"/>
    <property type="project" value="TreeGrafter"/>
</dbReference>
<dbReference type="PANTHER" id="PTHR15239:SF6">
    <property type="entry name" value="RIBOSOME QUALITY CONTROL COMPLEX SUBUNIT NEMF"/>
    <property type="match status" value="1"/>
</dbReference>
<evidence type="ECO:0000256" key="1">
    <source>
        <dbReference type="SAM" id="Coils"/>
    </source>
</evidence>
<evidence type="ECO:0000313" key="4">
    <source>
        <dbReference type="Proteomes" id="UP000074294"/>
    </source>
</evidence>
<keyword evidence="1" id="KW-0175">Coiled coil</keyword>
<protein>
    <recommendedName>
        <fullName evidence="2">NFACT RNA-binding domain-containing protein</fullName>
    </recommendedName>
</protein>
<dbReference type="InterPro" id="IPR051608">
    <property type="entry name" value="RQC_Subunit_NEMF"/>
</dbReference>
<evidence type="ECO:0000313" key="3">
    <source>
        <dbReference type="EMBL" id="KUO39520.1"/>
    </source>
</evidence>
<feature type="coiled-coil region" evidence="1">
    <location>
        <begin position="254"/>
        <end position="284"/>
    </location>
</feature>